<keyword evidence="2" id="KW-1185">Reference proteome</keyword>
<dbReference type="AlphaFoldDB" id="A0A0C3EHP9"/>
<gene>
    <name evidence="1" type="ORF">SCLCIDRAFT_20992</name>
</gene>
<evidence type="ECO:0000313" key="2">
    <source>
        <dbReference type="Proteomes" id="UP000053989"/>
    </source>
</evidence>
<reference evidence="2" key="2">
    <citation type="submission" date="2015-01" db="EMBL/GenBank/DDBJ databases">
        <title>Evolutionary Origins and Diversification of the Mycorrhizal Mutualists.</title>
        <authorList>
            <consortium name="DOE Joint Genome Institute"/>
            <consortium name="Mycorrhizal Genomics Consortium"/>
            <person name="Kohler A."/>
            <person name="Kuo A."/>
            <person name="Nagy L.G."/>
            <person name="Floudas D."/>
            <person name="Copeland A."/>
            <person name="Barry K.W."/>
            <person name="Cichocki N."/>
            <person name="Veneault-Fourrey C."/>
            <person name="LaButti K."/>
            <person name="Lindquist E.A."/>
            <person name="Lipzen A."/>
            <person name="Lundell T."/>
            <person name="Morin E."/>
            <person name="Murat C."/>
            <person name="Riley R."/>
            <person name="Ohm R."/>
            <person name="Sun H."/>
            <person name="Tunlid A."/>
            <person name="Henrissat B."/>
            <person name="Grigoriev I.V."/>
            <person name="Hibbett D.S."/>
            <person name="Martin F."/>
        </authorList>
    </citation>
    <scope>NUCLEOTIDE SEQUENCE [LARGE SCALE GENOMIC DNA]</scope>
    <source>
        <strain evidence="2">Foug A</strain>
    </source>
</reference>
<name>A0A0C3EHP9_9AGAM</name>
<organism evidence="1 2">
    <name type="scientific">Scleroderma citrinum Foug A</name>
    <dbReference type="NCBI Taxonomy" id="1036808"/>
    <lineage>
        <taxon>Eukaryota</taxon>
        <taxon>Fungi</taxon>
        <taxon>Dikarya</taxon>
        <taxon>Basidiomycota</taxon>
        <taxon>Agaricomycotina</taxon>
        <taxon>Agaricomycetes</taxon>
        <taxon>Agaricomycetidae</taxon>
        <taxon>Boletales</taxon>
        <taxon>Sclerodermatineae</taxon>
        <taxon>Sclerodermataceae</taxon>
        <taxon>Scleroderma</taxon>
    </lineage>
</organism>
<reference evidence="1 2" key="1">
    <citation type="submission" date="2014-04" db="EMBL/GenBank/DDBJ databases">
        <authorList>
            <consortium name="DOE Joint Genome Institute"/>
            <person name="Kuo A."/>
            <person name="Kohler A."/>
            <person name="Nagy L.G."/>
            <person name="Floudas D."/>
            <person name="Copeland A."/>
            <person name="Barry K.W."/>
            <person name="Cichocki N."/>
            <person name="Veneault-Fourrey C."/>
            <person name="LaButti K."/>
            <person name="Lindquist E.A."/>
            <person name="Lipzen A."/>
            <person name="Lundell T."/>
            <person name="Morin E."/>
            <person name="Murat C."/>
            <person name="Sun H."/>
            <person name="Tunlid A."/>
            <person name="Henrissat B."/>
            <person name="Grigoriev I.V."/>
            <person name="Hibbett D.S."/>
            <person name="Martin F."/>
            <person name="Nordberg H.P."/>
            <person name="Cantor M.N."/>
            <person name="Hua S.X."/>
        </authorList>
    </citation>
    <scope>NUCLEOTIDE SEQUENCE [LARGE SCALE GENOMIC DNA]</scope>
    <source>
        <strain evidence="1 2">Foug A</strain>
    </source>
</reference>
<sequence length="74" mass="8441">MSWENTIPETGVVFVGLTRERLEATYEPLQLLDSVVQAFECSLVDDPQAAVLRKQISRVRRRGLAVLELGKRER</sequence>
<evidence type="ECO:0000313" key="1">
    <source>
        <dbReference type="EMBL" id="KIM67456.1"/>
    </source>
</evidence>
<protein>
    <submittedName>
        <fullName evidence="1">Uncharacterized protein</fullName>
    </submittedName>
</protein>
<dbReference type="HOGENOM" id="CLU_2689277_0_0_1"/>
<dbReference type="InParanoid" id="A0A0C3EHP9"/>
<accession>A0A0C3EHP9</accession>
<dbReference type="Proteomes" id="UP000053989">
    <property type="component" value="Unassembled WGS sequence"/>
</dbReference>
<proteinExistence type="predicted"/>
<dbReference type="EMBL" id="KN822012">
    <property type="protein sequence ID" value="KIM67456.1"/>
    <property type="molecule type" value="Genomic_DNA"/>
</dbReference>